<keyword evidence="1" id="KW-0479">Metal-binding</keyword>
<evidence type="ECO:0000313" key="3">
    <source>
        <dbReference type="Proteomes" id="UP000239485"/>
    </source>
</evidence>
<comment type="caution">
    <text evidence="2">The sequence shown here is derived from an EMBL/GenBank/DDBJ whole genome shotgun (WGS) entry which is preliminary data.</text>
</comment>
<dbReference type="InterPro" id="IPR005019">
    <property type="entry name" value="Adenine_glyco"/>
</dbReference>
<dbReference type="AlphaFoldDB" id="A0A2S6IT78"/>
<feature type="binding site" evidence="1">
    <location>
        <position position="205"/>
    </location>
    <ligand>
        <name>Zn(2+)</name>
        <dbReference type="ChEBI" id="CHEBI:29105"/>
    </ligand>
</feature>
<organism evidence="2 3">
    <name type="scientific">Kineococcus xinjiangensis</name>
    <dbReference type="NCBI Taxonomy" id="512762"/>
    <lineage>
        <taxon>Bacteria</taxon>
        <taxon>Bacillati</taxon>
        <taxon>Actinomycetota</taxon>
        <taxon>Actinomycetes</taxon>
        <taxon>Kineosporiales</taxon>
        <taxon>Kineosporiaceae</taxon>
        <taxon>Kineococcus</taxon>
    </lineage>
</organism>
<dbReference type="Proteomes" id="UP000239485">
    <property type="component" value="Unassembled WGS sequence"/>
</dbReference>
<protein>
    <submittedName>
        <fullName evidence="2">DNA-3-methyladenine glycosylase I</fullName>
    </submittedName>
</protein>
<dbReference type="InterPro" id="IPR052891">
    <property type="entry name" value="DNA-3mA_glycosylase"/>
</dbReference>
<dbReference type="Gene3D" id="1.10.340.30">
    <property type="entry name" value="Hypothetical protein, domain 2"/>
    <property type="match status" value="1"/>
</dbReference>
<accession>A0A2S6IT78</accession>
<dbReference type="PANTHER" id="PTHR30037:SF4">
    <property type="entry name" value="DNA-3-METHYLADENINE GLYCOSYLASE I"/>
    <property type="match status" value="1"/>
</dbReference>
<dbReference type="GO" id="GO:0008725">
    <property type="term" value="F:DNA-3-methyladenine glycosylase activity"/>
    <property type="evidence" value="ECO:0007669"/>
    <property type="project" value="InterPro"/>
</dbReference>
<sequence>MHLPRVSGAAGTLRAVTDPAAADPAAADPLRCFGTGDELYESYHDAEWGRAVRGDAAVFERLSLEAFQSGLSWITVLRKRPAFREVFAGFDPAAVARFGDADVERLLADARIIRNRLKIEAVIGNARAVLALAERGGSVSDLLWGHAPRRPGEAPQSWADVPATTPESVALAKALKAAGLRFVGPTTAYAAMQACGVVNDHFAACPARAACEQPSR</sequence>
<feature type="binding site" evidence="1">
    <location>
        <position position="32"/>
    </location>
    <ligand>
        <name>Zn(2+)</name>
        <dbReference type="ChEBI" id="CHEBI:29105"/>
    </ligand>
</feature>
<dbReference type="SUPFAM" id="SSF48150">
    <property type="entry name" value="DNA-glycosylase"/>
    <property type="match status" value="1"/>
</dbReference>
<feature type="binding site" evidence="1">
    <location>
        <position position="44"/>
    </location>
    <ligand>
        <name>Zn(2+)</name>
        <dbReference type="ChEBI" id="CHEBI:29105"/>
    </ligand>
</feature>
<evidence type="ECO:0000313" key="2">
    <source>
        <dbReference type="EMBL" id="PPK97464.1"/>
    </source>
</evidence>
<gene>
    <name evidence="2" type="ORF">CLV92_104285</name>
</gene>
<proteinExistence type="predicted"/>
<dbReference type="InterPro" id="IPR011257">
    <property type="entry name" value="DNA_glycosylase"/>
</dbReference>
<dbReference type="GO" id="GO:0046872">
    <property type="term" value="F:metal ion binding"/>
    <property type="evidence" value="ECO:0007669"/>
    <property type="project" value="UniProtKB-KW"/>
</dbReference>
<keyword evidence="3" id="KW-1185">Reference proteome</keyword>
<dbReference type="GO" id="GO:0006284">
    <property type="term" value="P:base-excision repair"/>
    <property type="evidence" value="ECO:0007669"/>
    <property type="project" value="InterPro"/>
</dbReference>
<dbReference type="PANTHER" id="PTHR30037">
    <property type="entry name" value="DNA-3-METHYLADENINE GLYCOSYLASE 1"/>
    <property type="match status" value="1"/>
</dbReference>
<reference evidence="2 3" key="1">
    <citation type="submission" date="2018-02" db="EMBL/GenBank/DDBJ databases">
        <title>Genomic Encyclopedia of Archaeal and Bacterial Type Strains, Phase II (KMG-II): from individual species to whole genera.</title>
        <authorList>
            <person name="Goeker M."/>
        </authorList>
    </citation>
    <scope>NUCLEOTIDE SEQUENCE [LARGE SCALE GENOMIC DNA]</scope>
    <source>
        <strain evidence="2 3">DSM 22857</strain>
    </source>
</reference>
<keyword evidence="1" id="KW-0862">Zinc</keyword>
<dbReference type="EMBL" id="PTJD01000004">
    <property type="protein sequence ID" value="PPK97464.1"/>
    <property type="molecule type" value="Genomic_DNA"/>
</dbReference>
<evidence type="ECO:0000256" key="1">
    <source>
        <dbReference type="PIRSR" id="PIRSR605019-1"/>
    </source>
</evidence>
<feature type="binding site" evidence="1">
    <location>
        <position position="201"/>
    </location>
    <ligand>
        <name>Zn(2+)</name>
        <dbReference type="ChEBI" id="CHEBI:29105"/>
    </ligand>
</feature>
<dbReference type="Pfam" id="PF03352">
    <property type="entry name" value="Adenine_glyco"/>
    <property type="match status" value="1"/>
</dbReference>
<name>A0A2S6IT78_9ACTN</name>